<evidence type="ECO:0000256" key="2">
    <source>
        <dbReference type="ARBA" id="ARBA00022771"/>
    </source>
</evidence>
<dbReference type="Gene3D" id="3.30.70.1820">
    <property type="entry name" value="L1 transposable element, RRM domain"/>
    <property type="match status" value="1"/>
</dbReference>
<dbReference type="AlphaFoldDB" id="A0A8S4ELX7"/>
<keyword evidence="1" id="KW-0479">Metal-binding</keyword>
<evidence type="ECO:0000313" key="6">
    <source>
        <dbReference type="EMBL" id="CAG9116485.1"/>
    </source>
</evidence>
<evidence type="ECO:0000256" key="4">
    <source>
        <dbReference type="SAM" id="Coils"/>
    </source>
</evidence>
<dbReference type="SUPFAM" id="SSF57903">
    <property type="entry name" value="FYVE/PHD zinc finger"/>
    <property type="match status" value="1"/>
</dbReference>
<name>A0A8S4ELX7_PLUXY</name>
<dbReference type="InterPro" id="IPR013083">
    <property type="entry name" value="Znf_RING/FYVE/PHD"/>
</dbReference>
<feature type="coiled-coil region" evidence="4">
    <location>
        <begin position="131"/>
        <end position="186"/>
    </location>
</feature>
<dbReference type="PROSITE" id="PS01359">
    <property type="entry name" value="ZF_PHD_1"/>
    <property type="match status" value="1"/>
</dbReference>
<keyword evidence="7" id="KW-1185">Reference proteome</keyword>
<dbReference type="Pfam" id="PF25298">
    <property type="entry name" value="Baculo_FP_2nd"/>
    <property type="match status" value="1"/>
</dbReference>
<dbReference type="EMBL" id="CAJHNJ030000018">
    <property type="protein sequence ID" value="CAG9116485.1"/>
    <property type="molecule type" value="Genomic_DNA"/>
</dbReference>
<dbReference type="Proteomes" id="UP000653454">
    <property type="component" value="Unassembled WGS sequence"/>
</dbReference>
<accession>A0A8S4ELX7</accession>
<organism evidence="6 7">
    <name type="scientific">Plutella xylostella</name>
    <name type="common">Diamondback moth</name>
    <name type="synonym">Plutella maculipennis</name>
    <dbReference type="NCBI Taxonomy" id="51655"/>
    <lineage>
        <taxon>Eukaryota</taxon>
        <taxon>Metazoa</taxon>
        <taxon>Ecdysozoa</taxon>
        <taxon>Arthropoda</taxon>
        <taxon>Hexapoda</taxon>
        <taxon>Insecta</taxon>
        <taxon>Pterygota</taxon>
        <taxon>Neoptera</taxon>
        <taxon>Endopterygota</taxon>
        <taxon>Lepidoptera</taxon>
        <taxon>Glossata</taxon>
        <taxon>Ditrysia</taxon>
        <taxon>Yponomeutoidea</taxon>
        <taxon>Plutellidae</taxon>
        <taxon>Plutella</taxon>
    </lineage>
</organism>
<dbReference type="GO" id="GO:0008270">
    <property type="term" value="F:zinc ion binding"/>
    <property type="evidence" value="ECO:0007669"/>
    <property type="project" value="UniProtKB-KW"/>
</dbReference>
<dbReference type="InterPro" id="IPR011011">
    <property type="entry name" value="Znf_FYVE_PHD"/>
</dbReference>
<comment type="caution">
    <text evidence="6">The sequence shown here is derived from an EMBL/GenBank/DDBJ whole genome shotgun (WGS) entry which is preliminary data.</text>
</comment>
<evidence type="ECO:0000256" key="1">
    <source>
        <dbReference type="ARBA" id="ARBA00022723"/>
    </source>
</evidence>
<gene>
    <name evidence="6" type="ORF">PLXY2_LOCUS5986</name>
</gene>
<reference evidence="6" key="1">
    <citation type="submission" date="2020-11" db="EMBL/GenBank/DDBJ databases">
        <authorList>
            <person name="Whiteford S."/>
        </authorList>
    </citation>
    <scope>NUCLEOTIDE SEQUENCE</scope>
</reference>
<evidence type="ECO:0000259" key="5">
    <source>
        <dbReference type="Pfam" id="PF25298"/>
    </source>
</evidence>
<keyword evidence="2" id="KW-0863">Zinc-finger</keyword>
<keyword evidence="3" id="KW-0862">Zinc</keyword>
<protein>
    <submittedName>
        <fullName evidence="6">(diamondback moth) hypothetical protein</fullName>
    </submittedName>
</protein>
<evidence type="ECO:0000313" key="7">
    <source>
        <dbReference type="Proteomes" id="UP000653454"/>
    </source>
</evidence>
<feature type="domain" description="FP protein C-terminal" evidence="5">
    <location>
        <begin position="296"/>
        <end position="347"/>
    </location>
</feature>
<proteinExistence type="predicted"/>
<evidence type="ECO:0000256" key="3">
    <source>
        <dbReference type="ARBA" id="ARBA00022833"/>
    </source>
</evidence>
<dbReference type="InterPro" id="IPR057251">
    <property type="entry name" value="FP_C"/>
</dbReference>
<dbReference type="PANTHER" id="PTHR11505">
    <property type="entry name" value="L1 TRANSPOSABLE ELEMENT-RELATED"/>
    <property type="match status" value="1"/>
</dbReference>
<keyword evidence="4" id="KW-0175">Coiled coil</keyword>
<sequence>MAPPVTTPIDCNKCASLLKLEEALKCVACQLQFHYTCIGLSDGEFKKILPMNRPKWKCPSCKVPKKPSSPMIAINNTETYLDAPQPMTSIVNIDTSAIMRHIDSKFKVLSDEITSLQNTVKIQFTSLTTSVNSWGEKIKILEQRMDSLSESSKQLATENICLRKELSEIQNNFEEMEQRSRMCNIELQNVPEKKGENLVQLVESLGTLLNIPIPAQSIKAVHRVAQNKPHTARDHPRPKNIVVELTTRRHRDDIISAARVRRGLTAGQLQKAARGGGGVSKTNDDSTPIFVNEHLTLRNKILYSKARELRKSKNYKYVWLKNASIFARKGDDTKIIAIRSDEDLAKL</sequence>
<dbReference type="InterPro" id="IPR004244">
    <property type="entry name" value="Transposase_22"/>
</dbReference>
<dbReference type="Gene3D" id="3.30.40.10">
    <property type="entry name" value="Zinc/RING finger domain, C3HC4 (zinc finger)"/>
    <property type="match status" value="1"/>
</dbReference>
<dbReference type="InterPro" id="IPR019786">
    <property type="entry name" value="Zinc_finger_PHD-type_CS"/>
</dbReference>